<organism evidence="1 2">
    <name type="scientific">Microbacterium bandirmense</name>
    <dbReference type="NCBI Taxonomy" id="3122050"/>
    <lineage>
        <taxon>Bacteria</taxon>
        <taxon>Bacillati</taxon>
        <taxon>Actinomycetota</taxon>
        <taxon>Actinomycetes</taxon>
        <taxon>Micrococcales</taxon>
        <taxon>Microbacteriaceae</taxon>
        <taxon>Microbacterium</taxon>
    </lineage>
</organism>
<gene>
    <name evidence="1" type="ORF">WDU99_01100</name>
</gene>
<name>A0ABU8L6F3_9MICO</name>
<evidence type="ECO:0000313" key="1">
    <source>
        <dbReference type="EMBL" id="MEJ1086908.1"/>
    </source>
</evidence>
<dbReference type="EMBL" id="JBBDGM010000001">
    <property type="protein sequence ID" value="MEJ1086908.1"/>
    <property type="molecule type" value="Genomic_DNA"/>
</dbReference>
<accession>A0ABU8L6F3</accession>
<dbReference type="RefSeq" id="WP_337330588.1">
    <property type="nucleotide sequence ID" value="NZ_JBBDGM010000001.1"/>
</dbReference>
<keyword evidence="2" id="KW-1185">Reference proteome</keyword>
<comment type="caution">
    <text evidence="1">The sequence shown here is derived from an EMBL/GenBank/DDBJ whole genome shotgun (WGS) entry which is preliminary data.</text>
</comment>
<dbReference type="Proteomes" id="UP001371224">
    <property type="component" value="Unassembled WGS sequence"/>
</dbReference>
<proteinExistence type="predicted"/>
<protein>
    <submittedName>
        <fullName evidence="1">Uncharacterized protein</fullName>
    </submittedName>
</protein>
<reference evidence="1 2" key="1">
    <citation type="submission" date="2024-02" db="EMBL/GenBank/DDBJ databases">
        <authorList>
            <person name="Saticioglu I.B."/>
        </authorList>
    </citation>
    <scope>NUCLEOTIDE SEQUENCE [LARGE SCALE GENOMIC DNA]</scope>
    <source>
        <strain evidence="1 2">Mu-80</strain>
    </source>
</reference>
<evidence type="ECO:0000313" key="2">
    <source>
        <dbReference type="Proteomes" id="UP001371224"/>
    </source>
</evidence>
<sequence>MTMTEDNRRMVWVTAVRCAATAGALGLMLSGCTPVQTLDTRELRAAALQEELTELADAVASFDTSAIKKMQCREPWYIELPRKDQLGADVSLPLEVEVREAEPLDLSSSTYTDPDPDAEFHIAGLRDARVVAIGDRVALPDVVVRIDDRRACVWSLGPSFILLLGL</sequence>